<dbReference type="RefSeq" id="WP_181887413.1">
    <property type="nucleotide sequence ID" value="NZ_CP059472.1"/>
</dbReference>
<feature type="signal peptide" evidence="1">
    <location>
        <begin position="1"/>
        <end position="22"/>
    </location>
</feature>
<protein>
    <recommendedName>
        <fullName evidence="6">Porin</fullName>
    </recommendedName>
</protein>
<reference evidence="5" key="2">
    <citation type="submission" date="2020-07" db="EMBL/GenBank/DDBJ databases">
        <title>Flavobacterium sp. xlx-214.</title>
        <authorList>
            <person name="Yang C."/>
        </authorList>
    </citation>
    <scope>NUCLEOTIDE SEQUENCE [LARGE SCALE GENOMIC DNA]</scope>
    <source>
        <strain evidence="5">CX-624</strain>
    </source>
</reference>
<evidence type="ECO:0000313" key="4">
    <source>
        <dbReference type="Proteomes" id="UP000515349"/>
    </source>
</evidence>
<evidence type="ECO:0000313" key="2">
    <source>
        <dbReference type="EMBL" id="MBA5247306.1"/>
    </source>
</evidence>
<name>A0A7D7QTG5_9FLAO</name>
<gene>
    <name evidence="3" type="ORF">H1R16_03420</name>
    <name evidence="2" type="ORF">H2507_09010</name>
</gene>
<evidence type="ECO:0008006" key="6">
    <source>
        <dbReference type="Google" id="ProtNLM"/>
    </source>
</evidence>
<evidence type="ECO:0000313" key="3">
    <source>
        <dbReference type="EMBL" id="QMS99068.1"/>
    </source>
</evidence>
<accession>A0A7D7QTG5</accession>
<reference evidence="3 4" key="1">
    <citation type="submission" date="2020-07" db="EMBL/GenBank/DDBJ databases">
        <title>Chryseobacterium sp.cx-624.</title>
        <authorList>
            <person name="Yang C."/>
        </authorList>
    </citation>
    <scope>NUCLEOTIDE SEQUENCE [LARGE SCALE GENOMIC DNA]</scope>
    <source>
        <strain evidence="4">cx-624</strain>
        <strain evidence="3">Cx-624</strain>
    </source>
</reference>
<dbReference type="Proteomes" id="UP000539710">
    <property type="component" value="Unassembled WGS sequence"/>
</dbReference>
<dbReference type="SUPFAM" id="SSF56935">
    <property type="entry name" value="Porins"/>
    <property type="match status" value="1"/>
</dbReference>
<dbReference type="Proteomes" id="UP000515349">
    <property type="component" value="Chromosome"/>
</dbReference>
<organism evidence="3 4">
    <name type="scientific">Marnyiella aurantia</name>
    <dbReference type="NCBI Taxonomy" id="2758037"/>
    <lineage>
        <taxon>Bacteria</taxon>
        <taxon>Pseudomonadati</taxon>
        <taxon>Bacteroidota</taxon>
        <taxon>Flavobacteriia</taxon>
        <taxon>Flavobacteriales</taxon>
        <taxon>Weeksellaceae</taxon>
        <taxon>Marnyiella</taxon>
    </lineage>
</organism>
<dbReference type="EMBL" id="JACEUX010000003">
    <property type="protein sequence ID" value="MBA5247306.1"/>
    <property type="molecule type" value="Genomic_DNA"/>
</dbReference>
<dbReference type="KEGG" id="cbau:H1R16_03420"/>
<dbReference type="EMBL" id="CP059472">
    <property type="protein sequence ID" value="QMS99068.1"/>
    <property type="molecule type" value="Genomic_DNA"/>
</dbReference>
<keyword evidence="1" id="KW-0732">Signal</keyword>
<evidence type="ECO:0000313" key="5">
    <source>
        <dbReference type="Proteomes" id="UP000539710"/>
    </source>
</evidence>
<evidence type="ECO:0000256" key="1">
    <source>
        <dbReference type="SAM" id="SignalP"/>
    </source>
</evidence>
<dbReference type="AlphaFoldDB" id="A0A7D7QTG5"/>
<keyword evidence="5" id="KW-1185">Reference proteome</keyword>
<proteinExistence type="predicted"/>
<feature type="chain" id="PRO_5044656323" description="Porin" evidence="1">
    <location>
        <begin position="23"/>
        <end position="439"/>
    </location>
</feature>
<reference evidence="2" key="3">
    <citation type="submission" date="2020-07" db="EMBL/GenBank/DDBJ databases">
        <authorList>
            <person name="Yang C."/>
        </authorList>
    </citation>
    <scope>NUCLEOTIDE SEQUENCE</scope>
    <source>
        <strain evidence="2">Cx-624</strain>
    </source>
</reference>
<sequence length="439" mass="48036">MKKSTVLLGILPVLLLNIPLKAQDTGSTSDLLKRIEALEAEAKKPKEWDVSVYGWVRTEYSFDSRQSAYSREYNLNLYPLDEKLDANGKDINDTGASNFLAITSRVGVRFRGQDVWGAKATGNIEADFFGNTELNKTSAGSGSSGLLRLRHASATLTWPKTAVTFGQTWYPTFVPEVFPGVANFNTGIMFNPFGWAGQVKVTQKITPELSFSLVAYKDREFQTANALGASTNSATFNSAIPTVHGQLQYKGKTVTAGAGAEYQSLKPVIESGGLASDEHVNSEMFFGYFKYANDKIIAKAYGITGGNLHHLVMIGGFAGYDNPNNPESYKPTKTSAFWFDVASAHPKIAPGAFFGYTKNSGVDAGYKNLYVRGMSGSRILDDVWRASARVDFKQNKFNITPEVEYTAANWGDTSRTATAENNMKAVGNLRGTLRVMYSF</sequence>